<dbReference type="NCBIfam" id="TIGR02675">
    <property type="entry name" value="tape_meas_nterm"/>
    <property type="match status" value="1"/>
</dbReference>
<evidence type="ECO:0000313" key="4">
    <source>
        <dbReference type="Proteomes" id="UP000189369"/>
    </source>
</evidence>
<gene>
    <name evidence="3" type="ORF">PAEH1_02625</name>
</gene>
<dbReference type="STRING" id="643674.PAEH1_02625"/>
<dbReference type="InterPro" id="IPR013491">
    <property type="entry name" value="Tape_meas_N"/>
</dbReference>
<dbReference type="Pfam" id="PF20155">
    <property type="entry name" value="TMP_3"/>
    <property type="match status" value="1"/>
</dbReference>
<dbReference type="KEGG" id="phn:PAEH1_02625"/>
<evidence type="ECO:0000313" key="3">
    <source>
        <dbReference type="EMBL" id="AQS50721.1"/>
    </source>
</evidence>
<feature type="domain" description="Tape measure protein N-terminal" evidence="2">
    <location>
        <begin position="90"/>
        <end position="279"/>
    </location>
</feature>
<dbReference type="OrthoDB" id="363355at2"/>
<protein>
    <recommendedName>
        <fullName evidence="2">Tape measure protein N-terminal domain-containing protein</fullName>
    </recommendedName>
</protein>
<evidence type="ECO:0000256" key="1">
    <source>
        <dbReference type="SAM" id="Coils"/>
    </source>
</evidence>
<dbReference type="Proteomes" id="UP000189369">
    <property type="component" value="Chromosome"/>
</dbReference>
<organism evidence="3 4">
    <name type="scientific">Paenalcaligenes hominis</name>
    <dbReference type="NCBI Taxonomy" id="643674"/>
    <lineage>
        <taxon>Bacteria</taxon>
        <taxon>Pseudomonadati</taxon>
        <taxon>Pseudomonadota</taxon>
        <taxon>Betaproteobacteria</taxon>
        <taxon>Burkholderiales</taxon>
        <taxon>Alcaligenaceae</taxon>
        <taxon>Paenalcaligenes</taxon>
    </lineage>
</organism>
<sequence length="455" mass="47396">MAEKVGEIYFVVEAHTQKVLDSLRPTNASIDELSKNFGGAESAGRQFEFQMKKTSAEIKRLGDKGDLAANQLKALRKLLGGILAVQTAKGVLELVEGYNEMADRVQIATSSLEEYEFVQSRMLRIANATERDMKEAQELYLGTADALKEMGYTTEQVIDIGDSLSHSFAANAASAEVADSAIKALSKAMVTGKVSAQQWISIEAAAPNIIADIAKASGKTTAEIRRMGADGKVSAKMLSDGLLDARDKNQALDEAMSQTVAGSMKRIINSFAAYAGELNRSTGATQVITGAMSAFAENIDGVATAIGITVSAALGRYVALTGQSILVTANAAAASRNKAEQSMIEAASALRAADADVAKVSAALAVAEADVAAATAALNKAKANITLTSSSASLVAAEERLKIAEQNLARQRAITTDATNRQTSANTALSASKQAVATAGSRLLGILGARSALVR</sequence>
<dbReference type="EMBL" id="CP019697">
    <property type="protein sequence ID" value="AQS50721.1"/>
    <property type="molecule type" value="Genomic_DNA"/>
</dbReference>
<accession>A0A1U9JY92</accession>
<dbReference type="AlphaFoldDB" id="A0A1U9JY92"/>
<name>A0A1U9JY92_9BURK</name>
<keyword evidence="1" id="KW-0175">Coiled coil</keyword>
<feature type="coiled-coil region" evidence="1">
    <location>
        <begin position="364"/>
        <end position="414"/>
    </location>
</feature>
<proteinExistence type="predicted"/>
<evidence type="ECO:0000259" key="2">
    <source>
        <dbReference type="Pfam" id="PF20155"/>
    </source>
</evidence>
<reference evidence="3 4" key="1">
    <citation type="submission" date="2017-01" db="EMBL/GenBank/DDBJ databases">
        <title>Complete Genome Sequence of Paenalcaligenes hominis, Isolated from a paraplegic Patient with neurogenic bladder.</title>
        <authorList>
            <person name="Mukhopadhyay R."/>
            <person name="Joaquin J."/>
            <person name="Hogue R."/>
            <person name="Kilaru A."/>
            <person name="Jospin G."/>
            <person name="Mars K."/>
            <person name="Eisen J.A."/>
            <person name="Chaturvedi V."/>
        </authorList>
    </citation>
    <scope>NUCLEOTIDE SEQUENCE [LARGE SCALE GENOMIC DNA]</scope>
    <source>
        <strain evidence="3 4">15S00501</strain>
    </source>
</reference>